<dbReference type="InterPro" id="IPR006311">
    <property type="entry name" value="TAT_signal"/>
</dbReference>
<gene>
    <name evidence="4" type="ORF">UFOPK3720_00291</name>
</gene>
<feature type="domain" description="Amine oxidase" evidence="3">
    <location>
        <begin position="39"/>
        <end position="115"/>
    </location>
</feature>
<dbReference type="PANTHER" id="PTHR10742:SF386">
    <property type="entry name" value="LYSINE-SPECIFIC HISTONE DEMETHYLASE 1A"/>
    <property type="match status" value="1"/>
</dbReference>
<dbReference type="InterPro" id="IPR050281">
    <property type="entry name" value="Flavin_monoamine_oxidase"/>
</dbReference>
<accession>A0A6J7HUI1</accession>
<dbReference type="AlphaFoldDB" id="A0A6J7HUI1"/>
<evidence type="ECO:0000313" key="4">
    <source>
        <dbReference type="EMBL" id="CAB4922306.1"/>
    </source>
</evidence>
<dbReference type="Pfam" id="PF01593">
    <property type="entry name" value="Amino_oxidase"/>
    <property type="match status" value="2"/>
</dbReference>
<protein>
    <submittedName>
        <fullName evidence="4">Unannotated protein</fullName>
    </submittedName>
</protein>
<dbReference type="InterPro" id="IPR036188">
    <property type="entry name" value="FAD/NAD-bd_sf"/>
</dbReference>
<dbReference type="EMBL" id="CAFBNB010000033">
    <property type="protein sequence ID" value="CAB4922306.1"/>
    <property type="molecule type" value="Genomic_DNA"/>
</dbReference>
<evidence type="ECO:0000256" key="1">
    <source>
        <dbReference type="ARBA" id="ARBA00005995"/>
    </source>
</evidence>
<evidence type="ECO:0000259" key="3">
    <source>
        <dbReference type="Pfam" id="PF01593"/>
    </source>
</evidence>
<proteinExistence type="inferred from homology"/>
<reference evidence="4" key="1">
    <citation type="submission" date="2020-05" db="EMBL/GenBank/DDBJ databases">
        <authorList>
            <person name="Chiriac C."/>
            <person name="Salcher M."/>
            <person name="Ghai R."/>
            <person name="Kavagutti S V."/>
        </authorList>
    </citation>
    <scope>NUCLEOTIDE SEQUENCE</scope>
</reference>
<comment type="similarity">
    <text evidence="1">Belongs to the flavin monoamine oxidase family.</text>
</comment>
<dbReference type="Gene3D" id="3.50.50.60">
    <property type="entry name" value="FAD/NAD(P)-binding domain"/>
    <property type="match status" value="2"/>
</dbReference>
<dbReference type="GO" id="GO:0003682">
    <property type="term" value="F:chromatin binding"/>
    <property type="evidence" value="ECO:0007669"/>
    <property type="project" value="TreeGrafter"/>
</dbReference>
<organism evidence="4">
    <name type="scientific">freshwater metagenome</name>
    <dbReference type="NCBI Taxonomy" id="449393"/>
    <lineage>
        <taxon>unclassified sequences</taxon>
        <taxon>metagenomes</taxon>
        <taxon>ecological metagenomes</taxon>
    </lineage>
</organism>
<dbReference type="Gene3D" id="3.90.660.10">
    <property type="match status" value="1"/>
</dbReference>
<sequence>MLTPLTRRWLLGAGTLGAATMATGVAPATARPSVRSARALLPAPNASLVTRWDSDPWSRGAYSALPVGTTAAVRETIADALIADRIVIAGEYTDPSFPATVQGALRSGKRAARALVDEDLGPRVIVIGAGIAGLSAARDLAAAGATVIVLEARDRIGGRVHTNTSWGVPVEMGAAWVHALKANPVVPLTQQAGLTLVPCNYDSEVIRDTMTARPSPAGYRANEQTSRLSDRLADSWPPAITSVAAWMRQRGLPNNRFTSWAVETNIVQEYGLDAAALGSRALSEGGDYLGGDAFVSGGYAGIASVLAQGLDVRMSSPVAEVAAPGSSGVTVTLQSGSTLTADSAVVAVPVALVQAGLPRITPLPANIRAAIGRLRTGDLEKVILRYDEQWWGRERVMGIIGGGVPGQSADSALRWTEVFNVTDVVGAPALVAFSGGSAALRRPATDAGCVNEAVAMLQAAYG</sequence>
<dbReference type="PROSITE" id="PS51318">
    <property type="entry name" value="TAT"/>
    <property type="match status" value="1"/>
</dbReference>
<name>A0A6J7HUI1_9ZZZZ</name>
<dbReference type="GO" id="GO:0050660">
    <property type="term" value="F:flavin adenine dinucleotide binding"/>
    <property type="evidence" value="ECO:0007669"/>
    <property type="project" value="TreeGrafter"/>
</dbReference>
<dbReference type="GO" id="GO:0016491">
    <property type="term" value="F:oxidoreductase activity"/>
    <property type="evidence" value="ECO:0007669"/>
    <property type="project" value="UniProtKB-KW"/>
</dbReference>
<feature type="domain" description="Amine oxidase" evidence="3">
    <location>
        <begin position="131"/>
        <end position="462"/>
    </location>
</feature>
<dbReference type="GO" id="GO:0006338">
    <property type="term" value="P:chromatin remodeling"/>
    <property type="evidence" value="ECO:0007669"/>
    <property type="project" value="TreeGrafter"/>
</dbReference>
<dbReference type="SUPFAM" id="SSF51905">
    <property type="entry name" value="FAD/NAD(P)-binding domain"/>
    <property type="match status" value="2"/>
</dbReference>
<keyword evidence="2" id="KW-0560">Oxidoreductase</keyword>
<dbReference type="PANTHER" id="PTHR10742">
    <property type="entry name" value="FLAVIN MONOAMINE OXIDASE"/>
    <property type="match status" value="1"/>
</dbReference>
<dbReference type="InterPro" id="IPR002937">
    <property type="entry name" value="Amino_oxidase"/>
</dbReference>
<evidence type="ECO:0000256" key="2">
    <source>
        <dbReference type="ARBA" id="ARBA00023002"/>
    </source>
</evidence>